<name>A0A7W3MW77_9ACTN</name>
<protein>
    <recommendedName>
        <fullName evidence="3">Secreted protein/lipoprotein</fullName>
    </recommendedName>
</protein>
<dbReference type="AlphaFoldDB" id="A0A7W3MW77"/>
<dbReference type="EMBL" id="JACJII010000001">
    <property type="protein sequence ID" value="MBA9003055.1"/>
    <property type="molecule type" value="Genomic_DNA"/>
</dbReference>
<evidence type="ECO:0000313" key="2">
    <source>
        <dbReference type="Proteomes" id="UP000539313"/>
    </source>
</evidence>
<evidence type="ECO:0000313" key="1">
    <source>
        <dbReference type="EMBL" id="MBA9003055.1"/>
    </source>
</evidence>
<reference evidence="1 2" key="1">
    <citation type="submission" date="2020-08" db="EMBL/GenBank/DDBJ databases">
        <title>Sequencing the genomes of 1000 actinobacteria strains.</title>
        <authorList>
            <person name="Klenk H.-P."/>
        </authorList>
    </citation>
    <scope>NUCLEOTIDE SEQUENCE [LARGE SCALE GENOMIC DNA]</scope>
    <source>
        <strain evidence="1 2">DSM 45823</strain>
    </source>
</reference>
<dbReference type="RefSeq" id="WP_182704932.1">
    <property type="nucleotide sequence ID" value="NZ_JACJII010000001.1"/>
</dbReference>
<sequence>MATVQLGILVSLGCSNNDGAAVDLPPKPSTDITVPTAVTPSPADETAEVRRTYVESVALLDRADTLPEGTRRQRLAQYLTDPQLSRILDRIKDLHAENLTSYGASVPHIKSVKVEGDKATVHDCQDSSNSGLMDATTQRKINRGVKEESIKALMQKHSDGRWRISKFVVLGEGC</sequence>
<keyword evidence="2" id="KW-1185">Reference proteome</keyword>
<comment type="caution">
    <text evidence="1">The sequence shown here is derived from an EMBL/GenBank/DDBJ whole genome shotgun (WGS) entry which is preliminary data.</text>
</comment>
<accession>A0A7W3MW77</accession>
<dbReference type="Proteomes" id="UP000539313">
    <property type="component" value="Unassembled WGS sequence"/>
</dbReference>
<proteinExistence type="predicted"/>
<gene>
    <name evidence="1" type="ORF">HNR21_001937</name>
</gene>
<evidence type="ECO:0008006" key="3">
    <source>
        <dbReference type="Google" id="ProtNLM"/>
    </source>
</evidence>
<organism evidence="1 2">
    <name type="scientific">Thermomonospora cellulosilytica</name>
    <dbReference type="NCBI Taxonomy" id="1411118"/>
    <lineage>
        <taxon>Bacteria</taxon>
        <taxon>Bacillati</taxon>
        <taxon>Actinomycetota</taxon>
        <taxon>Actinomycetes</taxon>
        <taxon>Streptosporangiales</taxon>
        <taxon>Thermomonosporaceae</taxon>
        <taxon>Thermomonospora</taxon>
    </lineage>
</organism>